<protein>
    <submittedName>
        <fullName evidence="4">Midcut-by-XrtH protein</fullName>
    </submittedName>
</protein>
<comment type="caution">
    <text evidence="4">The sequence shown here is derived from an EMBL/GenBank/DDBJ whole genome shotgun (WGS) entry which is preliminary data.</text>
</comment>
<feature type="chain" id="PRO_5032295756" evidence="2">
    <location>
        <begin position="27"/>
        <end position="165"/>
    </location>
</feature>
<feature type="domain" description="IPTL-CTERM protein sorting" evidence="3">
    <location>
        <begin position="36"/>
        <end position="59"/>
    </location>
</feature>
<dbReference type="NCBIfam" id="TIGR04174">
    <property type="entry name" value="IPTL_CTERM"/>
    <property type="match status" value="1"/>
</dbReference>
<reference evidence="4 5" key="1">
    <citation type="submission" date="2020-04" db="EMBL/GenBank/DDBJ databases">
        <title>Zoogloea sp. G-4-1-14 isolated from soil.</title>
        <authorList>
            <person name="Dahal R.H."/>
        </authorList>
    </citation>
    <scope>NUCLEOTIDE SEQUENCE [LARGE SCALE GENOMIC DNA]</scope>
    <source>
        <strain evidence="4 5">G-4-1-14</strain>
    </source>
</reference>
<dbReference type="AlphaFoldDB" id="A0A848G7U5"/>
<gene>
    <name evidence="4" type="ORF">HHL15_16520</name>
</gene>
<keyword evidence="1" id="KW-0812">Transmembrane</keyword>
<sequence length="165" mass="16625">MKINVHVPRLALAGALAVGLPTSAFAQVIVYAPAATSVPTLSQWGMLVLAVLLAMAAVYMGRKSGNRLLSGLLVVAALGVGAQGASVGNVQAIPLPTMANNTGGTVDLSELGGLLIDVPVNGHPSIPMQIISVTPPSSPTTSTPTCAVGLIVQPGQTCYYSENPV</sequence>
<dbReference type="EMBL" id="JABBGA010000014">
    <property type="protein sequence ID" value="NML27360.1"/>
    <property type="molecule type" value="Genomic_DNA"/>
</dbReference>
<accession>A0A848G7U5</accession>
<evidence type="ECO:0000313" key="4">
    <source>
        <dbReference type="EMBL" id="NML27360.1"/>
    </source>
</evidence>
<keyword evidence="1" id="KW-0472">Membrane</keyword>
<dbReference type="InterPro" id="IPR026442">
    <property type="entry name" value="IPTL_CTERM"/>
</dbReference>
<evidence type="ECO:0000256" key="2">
    <source>
        <dbReference type="SAM" id="SignalP"/>
    </source>
</evidence>
<feature type="transmembrane region" description="Helical" evidence="1">
    <location>
        <begin position="42"/>
        <end position="61"/>
    </location>
</feature>
<keyword evidence="5" id="KW-1185">Reference proteome</keyword>
<feature type="signal peptide" evidence="2">
    <location>
        <begin position="1"/>
        <end position="26"/>
    </location>
</feature>
<dbReference type="RefSeq" id="WP_169146894.1">
    <property type="nucleotide sequence ID" value="NZ_JABBGA010000014.1"/>
</dbReference>
<organism evidence="4 5">
    <name type="scientific">Zoogloea dura</name>
    <dbReference type="NCBI Taxonomy" id="2728840"/>
    <lineage>
        <taxon>Bacteria</taxon>
        <taxon>Pseudomonadati</taxon>
        <taxon>Pseudomonadota</taxon>
        <taxon>Betaproteobacteria</taxon>
        <taxon>Rhodocyclales</taxon>
        <taxon>Zoogloeaceae</taxon>
        <taxon>Zoogloea</taxon>
    </lineage>
</organism>
<evidence type="ECO:0000256" key="1">
    <source>
        <dbReference type="SAM" id="Phobius"/>
    </source>
</evidence>
<proteinExistence type="predicted"/>
<dbReference type="Pfam" id="PF18203">
    <property type="entry name" value="IPTL-CTERM"/>
    <property type="match status" value="1"/>
</dbReference>
<dbReference type="Proteomes" id="UP000580043">
    <property type="component" value="Unassembled WGS sequence"/>
</dbReference>
<evidence type="ECO:0000259" key="3">
    <source>
        <dbReference type="Pfam" id="PF18203"/>
    </source>
</evidence>
<dbReference type="NCBIfam" id="NF033207">
    <property type="entry name" value="midcut_by_XrtH"/>
    <property type="match status" value="1"/>
</dbReference>
<keyword evidence="2" id="KW-0732">Signal</keyword>
<evidence type="ECO:0000313" key="5">
    <source>
        <dbReference type="Proteomes" id="UP000580043"/>
    </source>
</evidence>
<name>A0A848G7U5_9RHOO</name>
<feature type="transmembrane region" description="Helical" evidence="1">
    <location>
        <begin position="68"/>
        <end position="88"/>
    </location>
</feature>
<keyword evidence="1" id="KW-1133">Transmembrane helix</keyword>